<evidence type="ECO:0000259" key="3">
    <source>
        <dbReference type="Pfam" id="PF00326"/>
    </source>
</evidence>
<gene>
    <name evidence="4" type="ORF">ABENE_00210</name>
</gene>
<keyword evidence="2" id="KW-0732">Signal</keyword>
<proteinExistence type="predicted"/>
<dbReference type="GO" id="GO:0004252">
    <property type="term" value="F:serine-type endopeptidase activity"/>
    <property type="evidence" value="ECO:0007669"/>
    <property type="project" value="TreeGrafter"/>
</dbReference>
<dbReference type="STRING" id="1121022.GCA_000376105_01564"/>
<dbReference type="RefSeq" id="WP_018081232.1">
    <property type="nucleotide sequence ID" value="NZ_AQWM01000004.1"/>
</dbReference>
<reference evidence="4 5" key="1">
    <citation type="journal article" date="2014" name="Nature">
        <title>Sequential evolution of bacterial morphology by co-option of a developmental regulator.</title>
        <authorList>
            <person name="Jiang C."/>
            <person name="Brown P.J."/>
            <person name="Ducret A."/>
            <person name="Brun Y.V."/>
        </authorList>
    </citation>
    <scope>NUCLEOTIDE SEQUENCE [LARGE SCALE GENOMIC DNA]</scope>
    <source>
        <strain evidence="4 5">DSM 16100</strain>
    </source>
</reference>
<accession>V4Q4B7</accession>
<dbReference type="PANTHER" id="PTHR42776">
    <property type="entry name" value="SERINE PEPTIDASE S9 FAMILY MEMBER"/>
    <property type="match status" value="1"/>
</dbReference>
<protein>
    <recommendedName>
        <fullName evidence="3">Peptidase S9 prolyl oligopeptidase catalytic domain-containing protein</fullName>
    </recommendedName>
</protein>
<feature type="signal peptide" evidence="2">
    <location>
        <begin position="1"/>
        <end position="28"/>
    </location>
</feature>
<feature type="chain" id="PRO_5004725744" description="Peptidase S9 prolyl oligopeptidase catalytic domain-containing protein" evidence="2">
    <location>
        <begin position="29"/>
        <end position="659"/>
    </location>
</feature>
<dbReference type="eggNOG" id="COG1506">
    <property type="taxonomic scope" value="Bacteria"/>
</dbReference>
<evidence type="ECO:0000313" key="4">
    <source>
        <dbReference type="EMBL" id="ESQ94549.1"/>
    </source>
</evidence>
<dbReference type="Proteomes" id="UP000017837">
    <property type="component" value="Unassembled WGS sequence"/>
</dbReference>
<dbReference type="PATRIC" id="fig|1121022.4.peg.43"/>
<evidence type="ECO:0000256" key="2">
    <source>
        <dbReference type="SAM" id="SignalP"/>
    </source>
</evidence>
<comment type="caution">
    <text evidence="4">The sequence shown here is derived from an EMBL/GenBank/DDBJ whole genome shotgun (WGS) entry which is preliminary data.</text>
</comment>
<dbReference type="InterPro" id="IPR006311">
    <property type="entry name" value="TAT_signal"/>
</dbReference>
<evidence type="ECO:0000313" key="5">
    <source>
        <dbReference type="Proteomes" id="UP000017837"/>
    </source>
</evidence>
<dbReference type="PROSITE" id="PS51318">
    <property type="entry name" value="TAT"/>
    <property type="match status" value="1"/>
</dbReference>
<dbReference type="SUPFAM" id="SSF82171">
    <property type="entry name" value="DPP6 N-terminal domain-like"/>
    <property type="match status" value="1"/>
</dbReference>
<sequence length="659" mass="72711">MISINRRALVRFSGSAAALASLPFTVRAEDAPATTDVPLPPIDIFAESPLIDEIALSPDGKRVAMVTQSGDAKLLMTFNVDDIKPKTLSLGPIKVRNLFWGDNDRVVVIDSQTTSLPQFTGRKQEMSLGRVIDLKTNKLRTLFERREDFYSIVVGGVTRVKVDGEYRLMASNYRMSGEYNRCLFSFPLDKAGDRLIYESSKDTQNYVIAPDGYVVAYAEFIDDRKKWTLYYNRAPRGKMGIFKPIYELKEALDYPSLQGLGRDGASVVVYFNKGETKGEYHEINAEGIMGPSLDTSEDVGSTDALFHPVTSRFVGFARTDDWIKYDYEDTLLRKLAGALTAVLGEDYRAAIIEFAEDPRKMIIYGENAQDAGTYFFVDLSTGNTRLLAMNYDKLPTEWITEKKPITYKAADGLEIHGYLTLPPRKPAKALPLVVLPHGGPQARDRIGFDWQVQALAANGYAVLQPNFRGSSGYSSRFVNAGHGEFGRKMQTDLSDGVRDLVKQGIVDPKRVAIMGASYGGYAALAGATLDPGVYTCAISIAGISDPKSFNEFIAEKAGGSDSSSVLYWKQFTGDPKNWDAISPARQAANASCPILLIHGTDDTVVPIEQSRRMESALKKAVKPVEFVTYKGQDHWETVGSARVEMMKAAMAFLGKYNPA</sequence>
<dbReference type="PANTHER" id="PTHR42776:SF27">
    <property type="entry name" value="DIPEPTIDYL PEPTIDASE FAMILY MEMBER 6"/>
    <property type="match status" value="1"/>
</dbReference>
<dbReference type="GO" id="GO:0006508">
    <property type="term" value="P:proteolysis"/>
    <property type="evidence" value="ECO:0007669"/>
    <property type="project" value="InterPro"/>
</dbReference>
<keyword evidence="1" id="KW-0378">Hydrolase</keyword>
<dbReference type="InterPro" id="IPR001375">
    <property type="entry name" value="Peptidase_S9_cat"/>
</dbReference>
<dbReference type="SUPFAM" id="SSF53474">
    <property type="entry name" value="alpha/beta-Hydrolases"/>
    <property type="match status" value="1"/>
</dbReference>
<dbReference type="AlphaFoldDB" id="V4Q4B7"/>
<dbReference type="InterPro" id="IPR029058">
    <property type="entry name" value="AB_hydrolase_fold"/>
</dbReference>
<organism evidence="4 5">
    <name type="scientific">Asticcacaulis benevestitus DSM 16100 = ATCC BAA-896</name>
    <dbReference type="NCBI Taxonomy" id="1121022"/>
    <lineage>
        <taxon>Bacteria</taxon>
        <taxon>Pseudomonadati</taxon>
        <taxon>Pseudomonadota</taxon>
        <taxon>Alphaproteobacteria</taxon>
        <taxon>Caulobacterales</taxon>
        <taxon>Caulobacteraceae</taxon>
        <taxon>Asticcacaulis</taxon>
    </lineage>
</organism>
<dbReference type="OrthoDB" id="128799at2"/>
<feature type="domain" description="Peptidase S9 prolyl oligopeptidase catalytic" evidence="3">
    <location>
        <begin position="448"/>
        <end position="656"/>
    </location>
</feature>
<evidence type="ECO:0000256" key="1">
    <source>
        <dbReference type="ARBA" id="ARBA00022801"/>
    </source>
</evidence>
<keyword evidence="5" id="KW-1185">Reference proteome</keyword>
<dbReference type="EMBL" id="AWGB01000001">
    <property type="protein sequence ID" value="ESQ94549.1"/>
    <property type="molecule type" value="Genomic_DNA"/>
</dbReference>
<dbReference type="Gene3D" id="3.40.50.1820">
    <property type="entry name" value="alpha/beta hydrolase"/>
    <property type="match status" value="1"/>
</dbReference>
<name>V4Q4B7_9CAUL</name>
<dbReference type="Pfam" id="PF00326">
    <property type="entry name" value="Peptidase_S9"/>
    <property type="match status" value="1"/>
</dbReference>